<dbReference type="HOGENOM" id="CLU_859303_0_0_1"/>
<proteinExistence type="predicted"/>
<protein>
    <submittedName>
        <fullName evidence="2">Uncharacterized protein</fullName>
    </submittedName>
</protein>
<dbReference type="STRING" id="1858805.M5FS39"/>
<gene>
    <name evidence="2" type="ORF">DACRYDRAFT_119130</name>
</gene>
<accession>M5FS39</accession>
<feature type="non-terminal residue" evidence="2">
    <location>
        <position position="1"/>
    </location>
</feature>
<dbReference type="EMBL" id="JH795875">
    <property type="protein sequence ID" value="EJT97944.1"/>
    <property type="molecule type" value="Genomic_DNA"/>
</dbReference>
<dbReference type="GeneID" id="63685790"/>
<dbReference type="AlphaFoldDB" id="M5FS39"/>
<feature type="compositionally biased region" description="Low complexity" evidence="1">
    <location>
        <begin position="181"/>
        <end position="192"/>
    </location>
</feature>
<sequence length="324" mass="35962">MPEDVDETELSEDESDEAEPEDPLVTHLFEQLEDMRQKLYQAEMRCAVIESETREEVTREMEGRMRAMERMFSERVIFDAEQNEAKIDSKIDLVNRAMMISTKRMSQDQDDSVGEVEDQLISFGQESNIFLDDDHYIDCGINDHDSNEENTLSDSKLSEQEESGDACFQAQSDEWVPSDDGANSSESSMSRSRPTRSRARRTSSAQRRGRSSASAGIAVRGSIGKENSERAVTAGTRPSCARKTPILCVRSEDDASWNSILQFEAPNKQPQNTSKQLITTTAITESSNGTAMMKAEKTGEGLVIPHNGPRGAIISVMGVALDEA</sequence>
<dbReference type="Proteomes" id="UP000030653">
    <property type="component" value="Unassembled WGS sequence"/>
</dbReference>
<evidence type="ECO:0000313" key="3">
    <source>
        <dbReference type="Proteomes" id="UP000030653"/>
    </source>
</evidence>
<feature type="region of interest" description="Disordered" evidence="1">
    <location>
        <begin position="1"/>
        <end position="23"/>
    </location>
</feature>
<feature type="region of interest" description="Disordered" evidence="1">
    <location>
        <begin position="141"/>
        <end position="237"/>
    </location>
</feature>
<reference evidence="2 3" key="1">
    <citation type="journal article" date="2012" name="Science">
        <title>The Paleozoic origin of enzymatic lignin decomposition reconstructed from 31 fungal genomes.</title>
        <authorList>
            <person name="Floudas D."/>
            <person name="Binder M."/>
            <person name="Riley R."/>
            <person name="Barry K."/>
            <person name="Blanchette R.A."/>
            <person name="Henrissat B."/>
            <person name="Martinez A.T."/>
            <person name="Otillar R."/>
            <person name="Spatafora J.W."/>
            <person name="Yadav J.S."/>
            <person name="Aerts A."/>
            <person name="Benoit I."/>
            <person name="Boyd A."/>
            <person name="Carlson A."/>
            <person name="Copeland A."/>
            <person name="Coutinho P.M."/>
            <person name="de Vries R.P."/>
            <person name="Ferreira P."/>
            <person name="Findley K."/>
            <person name="Foster B."/>
            <person name="Gaskell J."/>
            <person name="Glotzer D."/>
            <person name="Gorecki P."/>
            <person name="Heitman J."/>
            <person name="Hesse C."/>
            <person name="Hori C."/>
            <person name="Igarashi K."/>
            <person name="Jurgens J.A."/>
            <person name="Kallen N."/>
            <person name="Kersten P."/>
            <person name="Kohler A."/>
            <person name="Kuees U."/>
            <person name="Kumar T.K.A."/>
            <person name="Kuo A."/>
            <person name="LaButti K."/>
            <person name="Larrondo L.F."/>
            <person name="Lindquist E."/>
            <person name="Ling A."/>
            <person name="Lombard V."/>
            <person name="Lucas S."/>
            <person name="Lundell T."/>
            <person name="Martin R."/>
            <person name="McLaughlin D.J."/>
            <person name="Morgenstern I."/>
            <person name="Morin E."/>
            <person name="Murat C."/>
            <person name="Nagy L.G."/>
            <person name="Nolan M."/>
            <person name="Ohm R.A."/>
            <person name="Patyshakuliyeva A."/>
            <person name="Rokas A."/>
            <person name="Ruiz-Duenas F.J."/>
            <person name="Sabat G."/>
            <person name="Salamov A."/>
            <person name="Samejima M."/>
            <person name="Schmutz J."/>
            <person name="Slot J.C."/>
            <person name="St John F."/>
            <person name="Stenlid J."/>
            <person name="Sun H."/>
            <person name="Sun S."/>
            <person name="Syed K."/>
            <person name="Tsang A."/>
            <person name="Wiebenga A."/>
            <person name="Young D."/>
            <person name="Pisabarro A."/>
            <person name="Eastwood D.C."/>
            <person name="Martin F."/>
            <person name="Cullen D."/>
            <person name="Grigoriev I.V."/>
            <person name="Hibbett D.S."/>
        </authorList>
    </citation>
    <scope>NUCLEOTIDE SEQUENCE [LARGE SCALE GENOMIC DNA]</scope>
    <source>
        <strain evidence="2 3">DJM-731 SS1</strain>
    </source>
</reference>
<feature type="compositionally biased region" description="Low complexity" evidence="1">
    <location>
        <begin position="202"/>
        <end position="222"/>
    </location>
</feature>
<evidence type="ECO:0000256" key="1">
    <source>
        <dbReference type="SAM" id="MobiDB-lite"/>
    </source>
</evidence>
<keyword evidence="3" id="KW-1185">Reference proteome</keyword>
<name>M5FS39_DACPD</name>
<evidence type="ECO:0000313" key="2">
    <source>
        <dbReference type="EMBL" id="EJT97944.1"/>
    </source>
</evidence>
<organism evidence="2 3">
    <name type="scientific">Dacryopinax primogenitus (strain DJM 731)</name>
    <name type="common">Brown rot fungus</name>
    <dbReference type="NCBI Taxonomy" id="1858805"/>
    <lineage>
        <taxon>Eukaryota</taxon>
        <taxon>Fungi</taxon>
        <taxon>Dikarya</taxon>
        <taxon>Basidiomycota</taxon>
        <taxon>Agaricomycotina</taxon>
        <taxon>Dacrymycetes</taxon>
        <taxon>Dacrymycetales</taxon>
        <taxon>Dacrymycetaceae</taxon>
        <taxon>Dacryopinax</taxon>
    </lineage>
</organism>
<feature type="compositionally biased region" description="Acidic residues" evidence="1">
    <location>
        <begin position="1"/>
        <end position="22"/>
    </location>
</feature>
<dbReference type="RefSeq" id="XP_040624842.1">
    <property type="nucleotide sequence ID" value="XM_040770728.1"/>
</dbReference>
<feature type="non-terminal residue" evidence="2">
    <location>
        <position position="324"/>
    </location>
</feature>